<keyword evidence="1" id="KW-0645">Protease</keyword>
<evidence type="ECO:0000259" key="6">
    <source>
        <dbReference type="PROSITE" id="PS50249"/>
    </source>
</evidence>
<dbReference type="InterPro" id="IPR000555">
    <property type="entry name" value="JAMM/MPN+_dom"/>
</dbReference>
<dbReference type="SMART" id="SM00232">
    <property type="entry name" value="JAB_MPN"/>
    <property type="match status" value="1"/>
</dbReference>
<dbReference type="InterPro" id="IPR051929">
    <property type="entry name" value="VirAsm_ModProt"/>
</dbReference>
<dbReference type="GO" id="GO:0008270">
    <property type="term" value="F:zinc ion binding"/>
    <property type="evidence" value="ECO:0007669"/>
    <property type="project" value="TreeGrafter"/>
</dbReference>
<evidence type="ECO:0000256" key="4">
    <source>
        <dbReference type="ARBA" id="ARBA00022833"/>
    </source>
</evidence>
<evidence type="ECO:0000256" key="1">
    <source>
        <dbReference type="ARBA" id="ARBA00022670"/>
    </source>
</evidence>
<sequence>MQLLIPSPLWEQILAHAKSQAPKECCGYMLGRSEGESNILTHFYAMSNIHPQPKEHFSFSPAEQLKVLREFSHLQIIGIYHSHPHSKPIPSQEDRAFMFFETYSNLIISLQGGISFASYRKINQEVQSESVKIYNTL</sequence>
<dbReference type="Proteomes" id="UP000257045">
    <property type="component" value="Unassembled WGS sequence"/>
</dbReference>
<proteinExistence type="predicted"/>
<dbReference type="SUPFAM" id="SSF102712">
    <property type="entry name" value="JAB1/MPN domain"/>
    <property type="match status" value="1"/>
</dbReference>
<dbReference type="OrthoDB" id="9802958at2"/>
<reference evidence="7 8" key="1">
    <citation type="submission" date="2018-04" db="EMBL/GenBank/DDBJ databases">
        <title>Novel Campyloabacter and Helicobacter Species and Strains.</title>
        <authorList>
            <person name="Mannion A.J."/>
            <person name="Shen Z."/>
            <person name="Fox J.G."/>
        </authorList>
    </citation>
    <scope>NUCLEOTIDE SEQUENCE [LARGE SCALE GENOMIC DNA]</scope>
    <source>
        <strain evidence="7 8">MIT 04-9366</strain>
    </source>
</reference>
<dbReference type="RefSeq" id="WP_115569247.1">
    <property type="nucleotide sequence ID" value="NZ_NXLV01000004.1"/>
</dbReference>
<dbReference type="PANTHER" id="PTHR34858">
    <property type="entry name" value="CYSO-CYSTEINE PEPTIDASE"/>
    <property type="match status" value="1"/>
</dbReference>
<evidence type="ECO:0000313" key="7">
    <source>
        <dbReference type="EMBL" id="RDU71101.1"/>
    </source>
</evidence>
<gene>
    <name evidence="7" type="ORF">CQA58_03025</name>
</gene>
<accession>A0A3D8J2W2</accession>
<organism evidence="7 8">
    <name type="scientific">Helicobacter brantae</name>
    <dbReference type="NCBI Taxonomy" id="375927"/>
    <lineage>
        <taxon>Bacteria</taxon>
        <taxon>Pseudomonadati</taxon>
        <taxon>Campylobacterota</taxon>
        <taxon>Epsilonproteobacteria</taxon>
        <taxon>Campylobacterales</taxon>
        <taxon>Helicobacteraceae</taxon>
        <taxon>Helicobacter</taxon>
    </lineage>
</organism>
<dbReference type="GO" id="GO:0006508">
    <property type="term" value="P:proteolysis"/>
    <property type="evidence" value="ECO:0007669"/>
    <property type="project" value="UniProtKB-KW"/>
</dbReference>
<dbReference type="EMBL" id="NXLV01000004">
    <property type="protein sequence ID" value="RDU71101.1"/>
    <property type="molecule type" value="Genomic_DNA"/>
</dbReference>
<keyword evidence="5" id="KW-0482">Metalloprotease</keyword>
<dbReference type="InterPro" id="IPR037518">
    <property type="entry name" value="MPN"/>
</dbReference>
<dbReference type="Gene3D" id="3.40.140.10">
    <property type="entry name" value="Cytidine Deaminase, domain 2"/>
    <property type="match status" value="1"/>
</dbReference>
<evidence type="ECO:0000313" key="8">
    <source>
        <dbReference type="Proteomes" id="UP000257045"/>
    </source>
</evidence>
<keyword evidence="3" id="KW-0378">Hydrolase</keyword>
<evidence type="ECO:0000256" key="5">
    <source>
        <dbReference type="ARBA" id="ARBA00023049"/>
    </source>
</evidence>
<keyword evidence="4" id="KW-0862">Zinc</keyword>
<keyword evidence="2" id="KW-0479">Metal-binding</keyword>
<comment type="caution">
    <text evidence="7">The sequence shown here is derived from an EMBL/GenBank/DDBJ whole genome shotgun (WGS) entry which is preliminary data.</text>
</comment>
<dbReference type="CDD" id="cd08070">
    <property type="entry name" value="MPN_like"/>
    <property type="match status" value="1"/>
</dbReference>
<dbReference type="InterPro" id="IPR028090">
    <property type="entry name" value="JAB_dom_prok"/>
</dbReference>
<protein>
    <recommendedName>
        <fullName evidence="6">MPN domain-containing protein</fullName>
    </recommendedName>
</protein>
<dbReference type="PANTHER" id="PTHR34858:SF1">
    <property type="entry name" value="CYSO-CYSTEINE PEPTIDASE"/>
    <property type="match status" value="1"/>
</dbReference>
<dbReference type="GO" id="GO:0008235">
    <property type="term" value="F:metalloexopeptidase activity"/>
    <property type="evidence" value="ECO:0007669"/>
    <property type="project" value="TreeGrafter"/>
</dbReference>
<evidence type="ECO:0000256" key="2">
    <source>
        <dbReference type="ARBA" id="ARBA00022723"/>
    </source>
</evidence>
<name>A0A3D8J2W2_9HELI</name>
<keyword evidence="8" id="KW-1185">Reference proteome</keyword>
<dbReference type="Pfam" id="PF14464">
    <property type="entry name" value="Prok-JAB"/>
    <property type="match status" value="1"/>
</dbReference>
<dbReference type="PROSITE" id="PS50249">
    <property type="entry name" value="MPN"/>
    <property type="match status" value="1"/>
</dbReference>
<evidence type="ECO:0000256" key="3">
    <source>
        <dbReference type="ARBA" id="ARBA00022801"/>
    </source>
</evidence>
<dbReference type="AlphaFoldDB" id="A0A3D8J2W2"/>
<feature type="domain" description="MPN" evidence="6">
    <location>
        <begin position="3"/>
        <end position="137"/>
    </location>
</feature>